<evidence type="ECO:0000256" key="11">
    <source>
        <dbReference type="ARBA" id="ARBA00042396"/>
    </source>
</evidence>
<dbReference type="InterPro" id="IPR013749">
    <property type="entry name" value="PM/HMP-P_kinase-1"/>
</dbReference>
<dbReference type="NCBIfam" id="TIGR00097">
    <property type="entry name" value="HMP-P_kinase"/>
    <property type="match status" value="1"/>
</dbReference>
<keyword evidence="5" id="KW-0547">Nucleotide-binding</keyword>
<keyword evidence="3 15" id="KW-0808">Transferase</keyword>
<evidence type="ECO:0000256" key="8">
    <source>
        <dbReference type="ARBA" id="ARBA00022842"/>
    </source>
</evidence>
<dbReference type="PANTHER" id="PTHR20858">
    <property type="entry name" value="PHOSPHOMETHYLPYRIMIDINE KINASE"/>
    <property type="match status" value="1"/>
</dbReference>
<dbReference type="Pfam" id="PF08543">
    <property type="entry name" value="Phos_pyr_kin"/>
    <property type="match status" value="1"/>
</dbReference>
<evidence type="ECO:0000259" key="14">
    <source>
        <dbReference type="Pfam" id="PF08543"/>
    </source>
</evidence>
<name>A0ABV5AWD8_9BACL</name>
<dbReference type="EMBL" id="JBHHMI010000016">
    <property type="protein sequence ID" value="MFB5268513.1"/>
    <property type="molecule type" value="Genomic_DNA"/>
</dbReference>
<evidence type="ECO:0000256" key="7">
    <source>
        <dbReference type="ARBA" id="ARBA00022840"/>
    </source>
</evidence>
<accession>A0ABV5AWD8</accession>
<dbReference type="GO" id="GO:0008902">
    <property type="term" value="F:hydroxymethylpyrimidine kinase activity"/>
    <property type="evidence" value="ECO:0007669"/>
    <property type="project" value="UniProtKB-EC"/>
</dbReference>
<reference evidence="15 16" key="1">
    <citation type="submission" date="2024-09" db="EMBL/GenBank/DDBJ databases">
        <title>Paenibacillus zeirhizospherea sp. nov., isolated from surface of the maize (Zea mays) roots in a horticulture field, Hungary.</title>
        <authorList>
            <person name="Marton D."/>
            <person name="Farkas M."/>
            <person name="Bedics A."/>
            <person name="Toth E."/>
            <person name="Tancsics A."/>
            <person name="Boka K."/>
            <person name="Maroti G."/>
            <person name="Kriszt B."/>
            <person name="Cserhati M."/>
        </authorList>
    </citation>
    <scope>NUCLEOTIDE SEQUENCE [LARGE SCALE GENOMIC DNA]</scope>
    <source>
        <strain evidence="15 16">KCTC 33519</strain>
    </source>
</reference>
<feature type="domain" description="Pyridoxamine kinase/Phosphomethylpyrimidine kinase" evidence="14">
    <location>
        <begin position="13"/>
        <end position="259"/>
    </location>
</feature>
<sequence>MTVPKTLTIAGSDTSGGAGIQADLKTFQEFGVYGMTVLTTIVAMAPRTWDHLVYPVALDVVEAQLKTVLEGIGFDAMKTGMLGSVEIIELVAGYLKKHDLKRIVIDPVMVCKGTDEVLQPENTEAMLELLIPGADLVTPNLFEASQLAKTGSIRTVEQMQEAAAIIHERGARHVLIKDRGKIKEGKAMDLLYDGHTFEWFETDSVNTSFTHGAGCTSSAAVTAGLAQGLSVREAVEQAKQFITQAIAGGFRLNEFVGPTLHAAHRLQQNDLS</sequence>
<dbReference type="EC" id="2.7.1.35" evidence="2"/>
<evidence type="ECO:0000256" key="3">
    <source>
        <dbReference type="ARBA" id="ARBA00022679"/>
    </source>
</evidence>
<dbReference type="SUPFAM" id="SSF53613">
    <property type="entry name" value="Ribokinase-like"/>
    <property type="match status" value="1"/>
</dbReference>
<evidence type="ECO:0000256" key="6">
    <source>
        <dbReference type="ARBA" id="ARBA00022777"/>
    </source>
</evidence>
<dbReference type="RefSeq" id="WP_375356738.1">
    <property type="nucleotide sequence ID" value="NZ_JBHHMI010000016.1"/>
</dbReference>
<evidence type="ECO:0000256" key="10">
    <source>
        <dbReference type="ARBA" id="ARBA00042348"/>
    </source>
</evidence>
<evidence type="ECO:0000256" key="13">
    <source>
        <dbReference type="ARBA" id="ARBA00049293"/>
    </source>
</evidence>
<proteinExistence type="inferred from homology"/>
<dbReference type="PANTHER" id="PTHR20858:SF19">
    <property type="entry name" value="PYRIDOXINE KINASE"/>
    <property type="match status" value="1"/>
</dbReference>
<evidence type="ECO:0000313" key="16">
    <source>
        <dbReference type="Proteomes" id="UP001580346"/>
    </source>
</evidence>
<keyword evidence="6 15" id="KW-0418">Kinase</keyword>
<dbReference type="Proteomes" id="UP001580346">
    <property type="component" value="Unassembled WGS sequence"/>
</dbReference>
<keyword evidence="16" id="KW-1185">Reference proteome</keyword>
<evidence type="ECO:0000256" key="12">
    <source>
        <dbReference type="ARBA" id="ARBA00042531"/>
    </source>
</evidence>
<dbReference type="InterPro" id="IPR004399">
    <property type="entry name" value="HMP/HMP-P_kinase_dom"/>
</dbReference>
<evidence type="ECO:0000256" key="1">
    <source>
        <dbReference type="ARBA" id="ARBA00009879"/>
    </source>
</evidence>
<comment type="caution">
    <text evidence="15">The sequence shown here is derived from an EMBL/GenBank/DDBJ whole genome shotgun (WGS) entry which is preliminary data.</text>
</comment>
<dbReference type="CDD" id="cd01169">
    <property type="entry name" value="HMPP_kinase"/>
    <property type="match status" value="1"/>
</dbReference>
<dbReference type="InterPro" id="IPR029056">
    <property type="entry name" value="Ribokinase-like"/>
</dbReference>
<gene>
    <name evidence="15" type="primary">thiD</name>
    <name evidence="15" type="ORF">ACE41H_17255</name>
</gene>
<dbReference type="Gene3D" id="3.40.1190.20">
    <property type="match status" value="1"/>
</dbReference>
<keyword evidence="8" id="KW-0460">Magnesium</keyword>
<organism evidence="15 16">
    <name type="scientific">Paenibacillus enshidis</name>
    <dbReference type="NCBI Taxonomy" id="1458439"/>
    <lineage>
        <taxon>Bacteria</taxon>
        <taxon>Bacillati</taxon>
        <taxon>Bacillota</taxon>
        <taxon>Bacilli</taxon>
        <taxon>Bacillales</taxon>
        <taxon>Paenibacillaceae</taxon>
        <taxon>Paenibacillus</taxon>
    </lineage>
</organism>
<comment type="catalytic activity">
    <reaction evidence="13">
        <text>pyridoxal + ATP = pyridoxal 5'-phosphate + ADP + H(+)</text>
        <dbReference type="Rhea" id="RHEA:10224"/>
        <dbReference type="ChEBI" id="CHEBI:15378"/>
        <dbReference type="ChEBI" id="CHEBI:17310"/>
        <dbReference type="ChEBI" id="CHEBI:30616"/>
        <dbReference type="ChEBI" id="CHEBI:456216"/>
        <dbReference type="ChEBI" id="CHEBI:597326"/>
        <dbReference type="EC" id="2.7.1.35"/>
    </reaction>
</comment>
<keyword evidence="4" id="KW-0479">Metal-binding</keyword>
<protein>
    <recommendedName>
        <fullName evidence="2">pyridoxal kinase</fullName>
        <ecNumber evidence="2">2.7.1.35</ecNumber>
    </recommendedName>
    <alternativeName>
        <fullName evidence="10">PN/PL/PM kinase</fullName>
    </alternativeName>
    <alternativeName>
        <fullName evidence="11">Pyridoxal kinase</fullName>
    </alternativeName>
    <alternativeName>
        <fullName evidence="9">Pyridoxamine kinase</fullName>
    </alternativeName>
    <alternativeName>
        <fullName evidence="12">Vitamin B6 kinase</fullName>
    </alternativeName>
</protein>
<evidence type="ECO:0000256" key="5">
    <source>
        <dbReference type="ARBA" id="ARBA00022741"/>
    </source>
</evidence>
<evidence type="ECO:0000256" key="9">
    <source>
        <dbReference type="ARBA" id="ARBA00042307"/>
    </source>
</evidence>
<evidence type="ECO:0000256" key="4">
    <source>
        <dbReference type="ARBA" id="ARBA00022723"/>
    </source>
</evidence>
<dbReference type="GO" id="GO:0008972">
    <property type="term" value="F:phosphomethylpyrimidine kinase activity"/>
    <property type="evidence" value="ECO:0007669"/>
    <property type="project" value="UniProtKB-EC"/>
</dbReference>
<keyword evidence="7" id="KW-0067">ATP-binding</keyword>
<comment type="similarity">
    <text evidence="1">Belongs to the ThiD family.</text>
</comment>
<evidence type="ECO:0000256" key="2">
    <source>
        <dbReference type="ARBA" id="ARBA00012104"/>
    </source>
</evidence>
<evidence type="ECO:0000313" key="15">
    <source>
        <dbReference type="EMBL" id="MFB5268513.1"/>
    </source>
</evidence>